<sequence>MFSILCGRNCEKILRDAPGGMKRRQDRIFEGSRVENFLDLETISPGLPLSK</sequence>
<accession>A0A2Z5GB07</accession>
<dbReference type="AlphaFoldDB" id="A0A2Z5GB07"/>
<dbReference type="KEGG" id="abas:ACPOL_6692"/>
<reference evidence="1 2" key="1">
    <citation type="journal article" date="2018" name="Front. Microbiol.">
        <title>Hydrolytic Capabilities as a Key to Environmental Success: Chitinolytic and Cellulolytic Acidobacteria From Acidic Sub-arctic Soils and Boreal Peatlands.</title>
        <authorList>
            <person name="Belova S.E."/>
            <person name="Ravin N.V."/>
            <person name="Pankratov T.A."/>
            <person name="Rakitin A.L."/>
            <person name="Ivanova A.A."/>
            <person name="Beletsky A.V."/>
            <person name="Mardanov A.V."/>
            <person name="Sinninghe Damste J.S."/>
            <person name="Dedysh S.N."/>
        </authorList>
    </citation>
    <scope>NUCLEOTIDE SEQUENCE [LARGE SCALE GENOMIC DNA]</scope>
    <source>
        <strain evidence="1 2">SBC82</strain>
    </source>
</reference>
<dbReference type="Proteomes" id="UP000253606">
    <property type="component" value="Chromosome"/>
</dbReference>
<dbReference type="EMBL" id="CP030840">
    <property type="protein sequence ID" value="AXC15904.1"/>
    <property type="molecule type" value="Genomic_DNA"/>
</dbReference>
<keyword evidence="2" id="KW-1185">Reference proteome</keyword>
<proteinExistence type="predicted"/>
<organism evidence="1 2">
    <name type="scientific">Acidisarcina polymorpha</name>
    <dbReference type="NCBI Taxonomy" id="2211140"/>
    <lineage>
        <taxon>Bacteria</taxon>
        <taxon>Pseudomonadati</taxon>
        <taxon>Acidobacteriota</taxon>
        <taxon>Terriglobia</taxon>
        <taxon>Terriglobales</taxon>
        <taxon>Acidobacteriaceae</taxon>
        <taxon>Acidisarcina</taxon>
    </lineage>
</organism>
<evidence type="ECO:0000313" key="2">
    <source>
        <dbReference type="Proteomes" id="UP000253606"/>
    </source>
</evidence>
<protein>
    <submittedName>
        <fullName evidence="1">Uncharacterized protein</fullName>
    </submittedName>
</protein>
<gene>
    <name evidence="1" type="ORF">ACPOL_6692</name>
</gene>
<evidence type="ECO:0000313" key="1">
    <source>
        <dbReference type="EMBL" id="AXC15904.1"/>
    </source>
</evidence>
<name>A0A2Z5GB07_9BACT</name>